<feature type="domain" description="Putative Se/S carrier protein-like" evidence="1">
    <location>
        <begin position="5"/>
        <end position="72"/>
    </location>
</feature>
<evidence type="ECO:0000259" key="1">
    <source>
        <dbReference type="Pfam" id="PF11823"/>
    </source>
</evidence>
<accession>A0A0A0IEB9</accession>
<dbReference type="AlphaFoldDB" id="A0A0A0IEB9"/>
<dbReference type="Proteomes" id="UP000030014">
    <property type="component" value="Unassembled WGS sequence"/>
</dbReference>
<dbReference type="EMBL" id="JDRY01000048">
    <property type="protein sequence ID" value="KGM98646.1"/>
    <property type="molecule type" value="Genomic_DNA"/>
</dbReference>
<reference evidence="2 3" key="1">
    <citation type="submission" date="2014-01" db="EMBL/GenBank/DDBJ databases">
        <title>Plasmidome dynamics in the species complex Clostridium novyi sensu lato converts strains of independent lineages into distinctly different pathogens.</title>
        <authorList>
            <person name="Skarin H."/>
            <person name="Segerman B."/>
        </authorList>
    </citation>
    <scope>NUCLEOTIDE SEQUENCE [LARGE SCALE GENOMIC DNA]</scope>
    <source>
        <strain evidence="2 3">DC5</strain>
    </source>
</reference>
<protein>
    <recommendedName>
        <fullName evidence="1">Putative Se/S carrier protein-like domain-containing protein</fullName>
    </recommendedName>
</protein>
<proteinExistence type="predicted"/>
<sequence length="86" mass="9769">MDNSCIVVFNSSSNSIHMFKILKDQRLSVDLISTPCTISSGCSRAIKFSLSDLDKVIKSIEEDKIIVKGIYEKVYTSTAFYYKKIY</sequence>
<name>A0A0A0IEB9_CLOBO</name>
<evidence type="ECO:0000313" key="3">
    <source>
        <dbReference type="Proteomes" id="UP000030014"/>
    </source>
</evidence>
<organism evidence="2 3">
    <name type="scientific">Clostridium botulinum C/D str. DC5</name>
    <dbReference type="NCBI Taxonomy" id="1443128"/>
    <lineage>
        <taxon>Bacteria</taxon>
        <taxon>Bacillati</taxon>
        <taxon>Bacillota</taxon>
        <taxon>Clostridia</taxon>
        <taxon>Eubacteriales</taxon>
        <taxon>Clostridiaceae</taxon>
        <taxon>Clostridium</taxon>
    </lineage>
</organism>
<evidence type="ECO:0000313" key="2">
    <source>
        <dbReference type="EMBL" id="KGM98646.1"/>
    </source>
</evidence>
<comment type="caution">
    <text evidence="2">The sequence shown here is derived from an EMBL/GenBank/DDBJ whole genome shotgun (WGS) entry which is preliminary data.</text>
</comment>
<dbReference type="InterPro" id="IPR021778">
    <property type="entry name" value="Se/S_carrier-like"/>
</dbReference>
<dbReference type="Pfam" id="PF11823">
    <property type="entry name" value="Se_S_carrier"/>
    <property type="match status" value="1"/>
</dbReference>
<dbReference type="RefSeq" id="WP_019278627.1">
    <property type="nucleotide sequence ID" value="NZ_JDRY01000048.1"/>
</dbReference>
<gene>
    <name evidence="2" type="ORF">Z955_10805</name>
</gene>